<dbReference type="AlphaFoldDB" id="A0A9W4EA20"/>
<keyword evidence="1" id="KW-0378">Hydrolase</keyword>
<dbReference type="Pfam" id="PF14338">
    <property type="entry name" value="Mrr_N"/>
    <property type="match status" value="1"/>
</dbReference>
<dbReference type="GO" id="GO:0009307">
    <property type="term" value="P:DNA restriction-modification system"/>
    <property type="evidence" value="ECO:0007669"/>
    <property type="project" value="InterPro"/>
</dbReference>
<feature type="domain" description="Restriction system protein Mrr-like N-terminal" evidence="4">
    <location>
        <begin position="16"/>
        <end position="101"/>
    </location>
</feature>
<dbReference type="RefSeq" id="WP_127835826.1">
    <property type="nucleotide sequence ID" value="NZ_CP032680.1"/>
</dbReference>
<name>A0A9W4EA20_LACJH</name>
<evidence type="ECO:0000259" key="3">
    <source>
        <dbReference type="Pfam" id="PF04471"/>
    </source>
</evidence>
<accession>A0A9W4EA20</accession>
<dbReference type="PANTHER" id="PTHR30015">
    <property type="entry name" value="MRR RESTRICTION SYSTEM PROTEIN"/>
    <property type="match status" value="1"/>
</dbReference>
<keyword evidence="2" id="KW-0472">Membrane</keyword>
<evidence type="ECO:0000259" key="4">
    <source>
        <dbReference type="Pfam" id="PF14338"/>
    </source>
</evidence>
<proteinExistence type="predicted"/>
<dbReference type="GO" id="GO:0003677">
    <property type="term" value="F:DNA binding"/>
    <property type="evidence" value="ECO:0007669"/>
    <property type="project" value="InterPro"/>
</dbReference>
<sequence length="304" mass="34706">MTNFTDMNRQDQQAYLMKPIIDELKQVGGQATTRDLKRAVVEREEDIPENILTMYKTSRNGRKYLPFNYAFNFAISNLIMAGMLKRPKQGIVVLTEKGRKYKGSRTELSEAVYKISLPQWQKKIEQNKKSKESNIDIREAESLDDLEEDWKGPLLNALLNLSPGKFELFCRALVAKMNVDLDETIGTSLTGDGGVDGYGYIKTDDFRTARVAIQAKRWNPSNSVSSPEIDKFRGAMDKFRAEYGIFITTSTFTRDAIKASRAGTRVITLIDGDHLLELIAKYELYVTKKVITTYELDDFFEDEN</sequence>
<evidence type="ECO:0000256" key="2">
    <source>
        <dbReference type="SAM" id="Phobius"/>
    </source>
</evidence>
<dbReference type="InterPro" id="IPR052906">
    <property type="entry name" value="Type_IV_Methyl-Rstrct_Enzyme"/>
</dbReference>
<dbReference type="InterPro" id="IPR007560">
    <property type="entry name" value="Restrct_endonuc_IV_Mrr"/>
</dbReference>
<dbReference type="PANTHER" id="PTHR30015:SF7">
    <property type="entry name" value="TYPE IV METHYL-DIRECTED RESTRICTION ENZYME ECOKMRR"/>
    <property type="match status" value="1"/>
</dbReference>
<dbReference type="InterPro" id="IPR025745">
    <property type="entry name" value="Mrr-like_N_dom"/>
</dbReference>
<dbReference type="Proteomes" id="UP000283758">
    <property type="component" value="Chromosome"/>
</dbReference>
<dbReference type="SUPFAM" id="SSF52980">
    <property type="entry name" value="Restriction endonuclease-like"/>
    <property type="match status" value="1"/>
</dbReference>
<organism evidence="5 6">
    <name type="scientific">Lactobacillus johnsonii</name>
    <dbReference type="NCBI Taxonomy" id="33959"/>
    <lineage>
        <taxon>Bacteria</taxon>
        <taxon>Bacillati</taxon>
        <taxon>Bacillota</taxon>
        <taxon>Bacilli</taxon>
        <taxon>Lactobacillales</taxon>
        <taxon>Lactobacillaceae</taxon>
        <taxon>Lactobacillus</taxon>
    </lineage>
</organism>
<dbReference type="Pfam" id="PF04471">
    <property type="entry name" value="Mrr_cat"/>
    <property type="match status" value="1"/>
</dbReference>
<reference evidence="5 6" key="1">
    <citation type="submission" date="2018-10" db="EMBL/GenBank/DDBJ databases">
        <title>Complete genome sequencing of Lactobacillus johnsonii ZLJ010.</title>
        <authorList>
            <person name="Zhang W."/>
            <person name="Ji H."/>
            <person name="Wang J."/>
            <person name="Zhang D."/>
            <person name="Liu H."/>
            <person name="Wang S."/>
            <person name="Wang Y."/>
        </authorList>
    </citation>
    <scope>NUCLEOTIDE SEQUENCE [LARGE SCALE GENOMIC DNA]</scope>
    <source>
        <strain evidence="5 6">ZLJ010</strain>
    </source>
</reference>
<dbReference type="InterPro" id="IPR011856">
    <property type="entry name" value="tRNA_endonuc-like_dom_sf"/>
</dbReference>
<dbReference type="Gene3D" id="3.40.1350.10">
    <property type="match status" value="1"/>
</dbReference>
<dbReference type="EMBL" id="CP032680">
    <property type="protein sequence ID" value="AZZ67664.1"/>
    <property type="molecule type" value="Genomic_DNA"/>
</dbReference>
<gene>
    <name evidence="5" type="ORF">D7321_06015</name>
</gene>
<keyword evidence="2" id="KW-1133">Transmembrane helix</keyword>
<evidence type="ECO:0000313" key="6">
    <source>
        <dbReference type="Proteomes" id="UP000283758"/>
    </source>
</evidence>
<dbReference type="InterPro" id="IPR011335">
    <property type="entry name" value="Restrct_endonuc-II-like"/>
</dbReference>
<evidence type="ECO:0000256" key="1">
    <source>
        <dbReference type="ARBA" id="ARBA00022801"/>
    </source>
</evidence>
<dbReference type="GO" id="GO:0015666">
    <property type="term" value="F:restriction endodeoxyribonuclease activity"/>
    <property type="evidence" value="ECO:0007669"/>
    <property type="project" value="TreeGrafter"/>
</dbReference>
<dbReference type="REBASE" id="296649">
    <property type="entry name" value="Ljo10MrrP"/>
</dbReference>
<keyword evidence="2" id="KW-0812">Transmembrane</keyword>
<feature type="transmembrane region" description="Helical" evidence="2">
    <location>
        <begin position="64"/>
        <end position="84"/>
    </location>
</feature>
<protein>
    <submittedName>
        <fullName evidence="5">Mrr restriction system protein</fullName>
    </submittedName>
</protein>
<feature type="domain" description="Restriction endonuclease type IV Mrr" evidence="3">
    <location>
        <begin position="159"/>
        <end position="279"/>
    </location>
</feature>
<evidence type="ECO:0000313" key="5">
    <source>
        <dbReference type="EMBL" id="AZZ67664.1"/>
    </source>
</evidence>